<dbReference type="PANTHER" id="PTHR43105:SF2">
    <property type="entry name" value="RESPIRATORY NITRATE REDUCTASE 2 ALPHA CHAIN"/>
    <property type="match status" value="1"/>
</dbReference>
<accession>A0A379UPU0</accession>
<dbReference type="GO" id="GO:0016020">
    <property type="term" value="C:membrane"/>
    <property type="evidence" value="ECO:0007669"/>
    <property type="project" value="TreeGrafter"/>
</dbReference>
<dbReference type="PROSITE" id="PS00490">
    <property type="entry name" value="MOLYBDOPTERIN_PROK_2"/>
    <property type="match status" value="1"/>
</dbReference>
<feature type="domain" description="Molybdopterin oxidoreductase" evidence="2">
    <location>
        <begin position="88"/>
        <end position="194"/>
    </location>
</feature>
<dbReference type="EC" id="1.7.99.4" evidence="3"/>
<dbReference type="InterPro" id="IPR006655">
    <property type="entry name" value="Mopterin_OxRdtase_prok_CS"/>
</dbReference>
<dbReference type="AlphaFoldDB" id="A0A379UPU0"/>
<dbReference type="GO" id="GO:0046872">
    <property type="term" value="F:metal ion binding"/>
    <property type="evidence" value="ECO:0007669"/>
    <property type="project" value="UniProtKB-KW"/>
</dbReference>
<keyword evidence="1" id="KW-0479">Metal-binding</keyword>
<dbReference type="PANTHER" id="PTHR43105">
    <property type="entry name" value="RESPIRATORY NITRATE REDUCTASE"/>
    <property type="match status" value="1"/>
</dbReference>
<evidence type="ECO:0000259" key="2">
    <source>
        <dbReference type="Pfam" id="PF00384"/>
    </source>
</evidence>
<evidence type="ECO:0000313" key="3">
    <source>
        <dbReference type="EMBL" id="SUG70344.1"/>
    </source>
</evidence>
<organism evidence="3 4">
    <name type="scientific">Salmonella enterica I</name>
    <dbReference type="NCBI Taxonomy" id="59201"/>
    <lineage>
        <taxon>Bacteria</taxon>
        <taxon>Pseudomonadati</taxon>
        <taxon>Pseudomonadota</taxon>
        <taxon>Gammaproteobacteria</taxon>
        <taxon>Enterobacterales</taxon>
        <taxon>Enterobacteriaceae</taxon>
        <taxon>Salmonella</taxon>
    </lineage>
</organism>
<dbReference type="InterPro" id="IPR006656">
    <property type="entry name" value="Mopterin_OxRdtase"/>
</dbReference>
<reference evidence="3 4" key="1">
    <citation type="submission" date="2018-06" db="EMBL/GenBank/DDBJ databases">
        <authorList>
            <consortium name="Pathogen Informatics"/>
            <person name="Doyle S."/>
        </authorList>
    </citation>
    <scope>NUCLEOTIDE SEQUENCE [LARGE SCALE GENOMIC DNA]</scope>
    <source>
        <strain evidence="3 4">NCTC5798</strain>
    </source>
</reference>
<dbReference type="GO" id="GO:0016491">
    <property type="term" value="F:oxidoreductase activity"/>
    <property type="evidence" value="ECO:0007669"/>
    <property type="project" value="UniProtKB-KW"/>
</dbReference>
<dbReference type="SUPFAM" id="SSF53706">
    <property type="entry name" value="Formate dehydrogenase/DMSO reductase, domains 1-3"/>
    <property type="match status" value="1"/>
</dbReference>
<proteinExistence type="predicted"/>
<dbReference type="Proteomes" id="UP000255534">
    <property type="component" value="Unassembled WGS sequence"/>
</dbReference>
<dbReference type="EMBL" id="UGXK01000001">
    <property type="protein sequence ID" value="SUG70344.1"/>
    <property type="molecule type" value="Genomic_DNA"/>
</dbReference>
<dbReference type="InterPro" id="IPR050123">
    <property type="entry name" value="Prok_molybdopt-oxidoreductase"/>
</dbReference>
<evidence type="ECO:0000313" key="4">
    <source>
        <dbReference type="Proteomes" id="UP000255534"/>
    </source>
</evidence>
<dbReference type="Gene3D" id="3.40.50.12440">
    <property type="match status" value="2"/>
</dbReference>
<evidence type="ECO:0000256" key="1">
    <source>
        <dbReference type="ARBA" id="ARBA00022723"/>
    </source>
</evidence>
<dbReference type="Pfam" id="PF00384">
    <property type="entry name" value="Molybdopterin"/>
    <property type="match status" value="1"/>
</dbReference>
<keyword evidence="3" id="KW-0560">Oxidoreductase</keyword>
<protein>
    <submittedName>
        <fullName evidence="3">Respiratory nitrate reductase 2 subunit alpha</fullName>
        <ecNumber evidence="3">1.7.99.4</ecNumber>
    </submittedName>
</protein>
<sequence>MPSQWRYEKLTAQELLSPLADPAKFSGHLIDFNVRAERMGWLPSAPQLNLNPLSVKASADKAGLSAADYTVQALKSGAIRFACEQPDSGHNHPRNLFVWRSNLLGSSGKGHEYMLKYLLGTDSGIQGEALGSSEGIKPEEVEWQSTAIEGKLDLLVTLDFRMSSTCLFSDIVLPTATWYEKDDMNTSDMHPFIHPFPLRSILPGNPKATGRSTKVSPASFLKCVSDTSDRKPMWCYTRSSMIPRRNWRSHLIFSTGVKASANLFRAKTAPNIVVVERDYPATYERFTSLGPLLDKLGNGGKGIAWNTQDEVDFLGKLNYTKHDGPAKGRPRIDTALDASEVILALAPETNGQVAVKAWQALGEMTGRGAHPSGHQ</sequence>
<gene>
    <name evidence="3" type="primary">narZ_3</name>
    <name evidence="3" type="ORF">NCTC5798_01452</name>
</gene>
<name>A0A379UPU0_SALET</name>